<dbReference type="OrthoDB" id="10253115at2759"/>
<feature type="domain" description="AMP-dependent synthetase/ligase" evidence="1">
    <location>
        <begin position="29"/>
        <end position="411"/>
    </location>
</feature>
<evidence type="ECO:0000313" key="2">
    <source>
        <dbReference type="EMBL" id="OWF56071.1"/>
    </source>
</evidence>
<name>A0A210R575_MIZYE</name>
<dbReference type="Gene3D" id="3.30.300.30">
    <property type="match status" value="1"/>
</dbReference>
<dbReference type="InterPro" id="IPR020845">
    <property type="entry name" value="AMP-binding_CS"/>
</dbReference>
<keyword evidence="3" id="KW-1185">Reference proteome</keyword>
<evidence type="ECO:0000313" key="3">
    <source>
        <dbReference type="Proteomes" id="UP000242188"/>
    </source>
</evidence>
<dbReference type="CDD" id="cd04433">
    <property type="entry name" value="AFD_class_I"/>
    <property type="match status" value="1"/>
</dbReference>
<dbReference type="Pfam" id="PF00501">
    <property type="entry name" value="AMP-binding"/>
    <property type="match status" value="1"/>
</dbReference>
<dbReference type="InterPro" id="IPR045851">
    <property type="entry name" value="AMP-bd_C_sf"/>
</dbReference>
<dbReference type="Proteomes" id="UP000242188">
    <property type="component" value="Unassembled WGS sequence"/>
</dbReference>
<proteinExistence type="predicted"/>
<dbReference type="Gene3D" id="3.40.50.12780">
    <property type="entry name" value="N-terminal domain of ligase-like"/>
    <property type="match status" value="1"/>
</dbReference>
<dbReference type="InterPro" id="IPR000873">
    <property type="entry name" value="AMP-dep_synth/lig_dom"/>
</dbReference>
<evidence type="ECO:0000259" key="1">
    <source>
        <dbReference type="Pfam" id="PF00501"/>
    </source>
</evidence>
<dbReference type="PROSITE" id="PS00455">
    <property type="entry name" value="AMP_BINDING"/>
    <property type="match status" value="1"/>
</dbReference>
<sequence length="563" mass="62899">MASQSRLSYLYSCPAKPFNYTTLPRVVKDNSKTHPDQEIFVIRRLDGSRSSLTNTSLYHQSSQLAKYLASIGIQKGDRVALIGPNTLEMVVGYVGIMCAGAVVLNVNIDMTTDQNAHETFRLTGTKLVVVDSGEKAELLPAIKAMLQHSNFQNDQEQGKEHINVAMLRTANLDGYQDVPTFKSIAAKDLSHIALPETFPEEPAVIFTTSGSTGKPKMVVHTHNNLACSPFSWIPDVDYESIDYNDRPFSWIGGTPVFHILLRRSRIFMNSALTINGKNTDFLWKVMKEERCSDALLFPYIIRDLLDLSQKNTDDGYRLNHVATGGQMIDSLYAKIMDKFCNHLVIVYGCTEIMATNMFGPLVKGDTLISGEVGRPYPGVEVRIVDEQELPVLKGTVGKVQLRGPSSMREYYGDQQLTANSFATGAWFRTGDIGKISCNDSLVIIGREKDVISRGGRKIYPGMLEDLIKHIPFIKYVCVVPVPDRRLYEEICVCFMRSDASEMTKEDVKKFCEEHLYADGTVDGIGVMPAYYVQFEEFPLLSNGKPDKGAIRDEAVNRLHLSLN</sequence>
<organism evidence="2 3">
    <name type="scientific">Mizuhopecten yessoensis</name>
    <name type="common">Japanese scallop</name>
    <name type="synonym">Patinopecten yessoensis</name>
    <dbReference type="NCBI Taxonomy" id="6573"/>
    <lineage>
        <taxon>Eukaryota</taxon>
        <taxon>Metazoa</taxon>
        <taxon>Spiralia</taxon>
        <taxon>Lophotrochozoa</taxon>
        <taxon>Mollusca</taxon>
        <taxon>Bivalvia</taxon>
        <taxon>Autobranchia</taxon>
        <taxon>Pteriomorphia</taxon>
        <taxon>Pectinida</taxon>
        <taxon>Pectinoidea</taxon>
        <taxon>Pectinidae</taxon>
        <taxon>Mizuhopecten</taxon>
    </lineage>
</organism>
<dbReference type="InterPro" id="IPR042099">
    <property type="entry name" value="ANL_N_sf"/>
</dbReference>
<reference evidence="2 3" key="1">
    <citation type="journal article" date="2017" name="Nat. Ecol. Evol.">
        <title>Scallop genome provides insights into evolution of bilaterian karyotype and development.</title>
        <authorList>
            <person name="Wang S."/>
            <person name="Zhang J."/>
            <person name="Jiao W."/>
            <person name="Li J."/>
            <person name="Xun X."/>
            <person name="Sun Y."/>
            <person name="Guo X."/>
            <person name="Huan P."/>
            <person name="Dong B."/>
            <person name="Zhang L."/>
            <person name="Hu X."/>
            <person name="Sun X."/>
            <person name="Wang J."/>
            <person name="Zhao C."/>
            <person name="Wang Y."/>
            <person name="Wang D."/>
            <person name="Huang X."/>
            <person name="Wang R."/>
            <person name="Lv J."/>
            <person name="Li Y."/>
            <person name="Zhang Z."/>
            <person name="Liu B."/>
            <person name="Lu W."/>
            <person name="Hui Y."/>
            <person name="Liang J."/>
            <person name="Zhou Z."/>
            <person name="Hou R."/>
            <person name="Li X."/>
            <person name="Liu Y."/>
            <person name="Li H."/>
            <person name="Ning X."/>
            <person name="Lin Y."/>
            <person name="Zhao L."/>
            <person name="Xing Q."/>
            <person name="Dou J."/>
            <person name="Li Y."/>
            <person name="Mao J."/>
            <person name="Guo H."/>
            <person name="Dou H."/>
            <person name="Li T."/>
            <person name="Mu C."/>
            <person name="Jiang W."/>
            <person name="Fu Q."/>
            <person name="Fu X."/>
            <person name="Miao Y."/>
            <person name="Liu J."/>
            <person name="Yu Q."/>
            <person name="Li R."/>
            <person name="Liao H."/>
            <person name="Li X."/>
            <person name="Kong Y."/>
            <person name="Jiang Z."/>
            <person name="Chourrout D."/>
            <person name="Li R."/>
            <person name="Bao Z."/>
        </authorList>
    </citation>
    <scope>NUCLEOTIDE SEQUENCE [LARGE SCALE GENOMIC DNA]</scope>
    <source>
        <strain evidence="2 3">PY_sf001</strain>
    </source>
</reference>
<comment type="caution">
    <text evidence="2">The sequence shown here is derived from an EMBL/GenBank/DDBJ whole genome shotgun (WGS) entry which is preliminary data.</text>
</comment>
<dbReference type="AlphaFoldDB" id="A0A210R575"/>
<dbReference type="SUPFAM" id="SSF56801">
    <property type="entry name" value="Acetyl-CoA synthetase-like"/>
    <property type="match status" value="1"/>
</dbReference>
<dbReference type="STRING" id="6573.A0A210R575"/>
<gene>
    <name evidence="2" type="ORF">KP79_PYT04127</name>
</gene>
<dbReference type="EMBL" id="NEDP02000359">
    <property type="protein sequence ID" value="OWF56071.1"/>
    <property type="molecule type" value="Genomic_DNA"/>
</dbReference>
<dbReference type="PANTHER" id="PTHR42814">
    <property type="entry name" value="AMP-BINDING DOMAIN-CONTAINING PROTEIN"/>
    <property type="match status" value="1"/>
</dbReference>
<protein>
    <submittedName>
        <fullName evidence="2">Acyl-CoA synthetase family member 2, mitochondrial</fullName>
    </submittedName>
</protein>
<dbReference type="PANTHER" id="PTHR42814:SF3">
    <property type="entry name" value="BETA-N-ACETYLHEXOSAMINIDASE"/>
    <property type="match status" value="1"/>
</dbReference>
<accession>A0A210R575</accession>